<proteinExistence type="predicted"/>
<name>A0A2S6HJ08_9GAMM</name>
<dbReference type="AlphaFoldDB" id="A0A2S6HJ08"/>
<comment type="caution">
    <text evidence="1">The sequence shown here is derived from an EMBL/GenBank/DDBJ whole genome shotgun (WGS) entry which is preliminary data.</text>
</comment>
<organism evidence="1 2">
    <name type="scientific">Methylobacter tundripaludum</name>
    <dbReference type="NCBI Taxonomy" id="173365"/>
    <lineage>
        <taxon>Bacteria</taxon>
        <taxon>Pseudomonadati</taxon>
        <taxon>Pseudomonadota</taxon>
        <taxon>Gammaproteobacteria</taxon>
        <taxon>Methylococcales</taxon>
        <taxon>Methylococcaceae</taxon>
        <taxon>Methylobacter</taxon>
    </lineage>
</organism>
<dbReference type="EMBL" id="PTIZ01000002">
    <property type="protein sequence ID" value="PPK77371.1"/>
    <property type="molecule type" value="Genomic_DNA"/>
</dbReference>
<reference evidence="1 2" key="1">
    <citation type="submission" date="2018-02" db="EMBL/GenBank/DDBJ databases">
        <title>Subsurface microbial communities from deep shales in Ohio and West Virginia, USA.</title>
        <authorList>
            <person name="Wrighton K."/>
        </authorList>
    </citation>
    <scope>NUCLEOTIDE SEQUENCE [LARGE SCALE GENOMIC DNA]</scope>
    <source>
        <strain evidence="1 2">OWC-DMM</strain>
    </source>
</reference>
<gene>
    <name evidence="1" type="ORF">B0F87_102483</name>
</gene>
<accession>A0A2S6HJ08</accession>
<evidence type="ECO:0000313" key="1">
    <source>
        <dbReference type="EMBL" id="PPK77371.1"/>
    </source>
</evidence>
<protein>
    <submittedName>
        <fullName evidence="1">Uncharacterized protein</fullName>
    </submittedName>
</protein>
<evidence type="ECO:0000313" key="2">
    <source>
        <dbReference type="Proteomes" id="UP000240010"/>
    </source>
</evidence>
<sequence>MALLKAQKLPDNYCGSIFDSVLIFYQKSWKFSIALHLKYFLTKITHFVDKEWELFFHFLCGYSPF</sequence>
<dbReference type="Proteomes" id="UP000240010">
    <property type="component" value="Unassembled WGS sequence"/>
</dbReference>